<evidence type="ECO:0000313" key="2">
    <source>
        <dbReference type="EMBL" id="SFL16557.1"/>
    </source>
</evidence>
<proteinExistence type="predicted"/>
<evidence type="ECO:0000313" key="3">
    <source>
        <dbReference type="Proteomes" id="UP000199607"/>
    </source>
</evidence>
<dbReference type="InterPro" id="IPR036291">
    <property type="entry name" value="NAD(P)-bd_dom_sf"/>
</dbReference>
<dbReference type="PANTHER" id="PTHR12126:SF11">
    <property type="entry name" value="NADH DEHYDROGENASE [UBIQUINONE] 1 ALPHA SUBCOMPLEX SUBUNIT 9, MITOCHONDRIAL"/>
    <property type="match status" value="1"/>
</dbReference>
<keyword evidence="3" id="KW-1185">Reference proteome</keyword>
<dbReference type="STRING" id="553466.SAMN04487950_2830"/>
<dbReference type="PANTHER" id="PTHR12126">
    <property type="entry name" value="NADH-UBIQUINONE OXIDOREDUCTASE 39 KDA SUBUNIT-RELATED"/>
    <property type="match status" value="1"/>
</dbReference>
<dbReference type="AlphaFoldDB" id="A0A1I4FHZ7"/>
<dbReference type="Pfam" id="PF13460">
    <property type="entry name" value="NAD_binding_10"/>
    <property type="match status" value="1"/>
</dbReference>
<dbReference type="InterPro" id="IPR051207">
    <property type="entry name" value="ComplexI_NDUFA9_subunit"/>
</dbReference>
<dbReference type="InterPro" id="IPR016040">
    <property type="entry name" value="NAD(P)-bd_dom"/>
</dbReference>
<evidence type="ECO:0000259" key="1">
    <source>
        <dbReference type="Pfam" id="PF13460"/>
    </source>
</evidence>
<dbReference type="GO" id="GO:0044877">
    <property type="term" value="F:protein-containing complex binding"/>
    <property type="evidence" value="ECO:0007669"/>
    <property type="project" value="TreeGrafter"/>
</dbReference>
<protein>
    <submittedName>
        <fullName evidence="2">Uncharacterized conserved protein YbjT, contains NAD(P)-binding and DUF2867 domains</fullName>
    </submittedName>
</protein>
<gene>
    <name evidence="2" type="ORF">SAMN04487950_2830</name>
</gene>
<feature type="domain" description="NAD(P)-binding" evidence="1">
    <location>
        <begin position="7"/>
        <end position="152"/>
    </location>
</feature>
<dbReference type="Proteomes" id="UP000199607">
    <property type="component" value="Unassembled WGS sequence"/>
</dbReference>
<sequence length="312" mass="33540">MRVLVTGATGFIGSRLVPTLKRRGHDVAVLTRDADSYDGEADTVYEGDVLEAGSFEHALDGVDAAYYLIHSMDTSDDFAEKDRRGAHHFQRAASDAGVDRVLYLSGLGDDRAALSKHLKSRREVEHILGEGTFDLTTLRAAVIIGSGNTSFDIVEQLATRLPVMLTPQWVRVDCQPVAVTDVVAYLVGALESSEAAGKTYDVGGEEVLTYGDLLERTADAADSNAFIVPVPVLTPRLSAYWVALVTDVPTSIALPLIRGLKNEVVVRDDSIRDDVPIELTAHGTAIERALGSSSDPEATADHAVEKLDRIGL</sequence>
<name>A0A1I4FHZ7_9EURY</name>
<accession>A0A1I4FHZ7</accession>
<dbReference type="EMBL" id="FOTC01000002">
    <property type="protein sequence ID" value="SFL16557.1"/>
    <property type="molecule type" value="Genomic_DNA"/>
</dbReference>
<dbReference type="RefSeq" id="WP_089870027.1">
    <property type="nucleotide sequence ID" value="NZ_FOTC01000002.1"/>
</dbReference>
<organism evidence="2 3">
    <name type="scientific">Halogranum rubrum</name>
    <dbReference type="NCBI Taxonomy" id="553466"/>
    <lineage>
        <taxon>Archaea</taxon>
        <taxon>Methanobacteriati</taxon>
        <taxon>Methanobacteriota</taxon>
        <taxon>Stenosarchaea group</taxon>
        <taxon>Halobacteria</taxon>
        <taxon>Halobacteriales</taxon>
        <taxon>Haloferacaceae</taxon>
    </lineage>
</organism>
<reference evidence="3" key="1">
    <citation type="submission" date="2016-10" db="EMBL/GenBank/DDBJ databases">
        <authorList>
            <person name="Varghese N."/>
            <person name="Submissions S."/>
        </authorList>
    </citation>
    <scope>NUCLEOTIDE SEQUENCE [LARGE SCALE GENOMIC DNA]</scope>
    <source>
        <strain evidence="3">CGMCC 1.7738</strain>
    </source>
</reference>
<dbReference type="SUPFAM" id="SSF51735">
    <property type="entry name" value="NAD(P)-binding Rossmann-fold domains"/>
    <property type="match status" value="1"/>
</dbReference>
<dbReference type="Gene3D" id="3.40.50.720">
    <property type="entry name" value="NAD(P)-binding Rossmann-like Domain"/>
    <property type="match status" value="1"/>
</dbReference>